<feature type="binding site" evidence="4">
    <location>
        <position position="109"/>
    </location>
    <ligand>
        <name>a divalent metal cation</name>
        <dbReference type="ChEBI" id="CHEBI:60240"/>
        <label>1</label>
    </ligand>
</feature>
<evidence type="ECO:0000313" key="6">
    <source>
        <dbReference type="Proteomes" id="UP000366872"/>
    </source>
</evidence>
<dbReference type="AlphaFoldDB" id="A0A6C2U1M8"/>
<keyword evidence="5" id="KW-0378">Hydrolase</keyword>
<dbReference type="InterPro" id="IPR036069">
    <property type="entry name" value="DUF34/NIF3_sf"/>
</dbReference>
<dbReference type="SUPFAM" id="SSF102705">
    <property type="entry name" value="NIF3 (NGG1p interacting factor 3)-like"/>
    <property type="match status" value="1"/>
</dbReference>
<sequence>MHNAYMNLSTITQTLNEIAPLNLAEEWDNVGLLINPLKPRNVKKVLLTIDLTEAVADEAIAGKTDLIVAYHPILFRPANRLNAENAYDRTVMKLIQKNMAVYSPHTALDAVIGGVNDWLADGVGDGEVSVLQPIPGSDAGQGRLVELRKAVKVKTLAGRIKQHLGLKSLRIAAPAEGASISTIALCAGAGTDAFKGIQADCYLTGEMSHHNVLTATLGGSHVILCEHTNTERGYLPSFAKILRKALGAGVEIVISSKDADPIQMG</sequence>
<evidence type="ECO:0000256" key="2">
    <source>
        <dbReference type="ARBA" id="ARBA00011643"/>
    </source>
</evidence>
<dbReference type="GO" id="GO:0016787">
    <property type="term" value="F:hydrolase activity"/>
    <property type="evidence" value="ECO:0007669"/>
    <property type="project" value="UniProtKB-KW"/>
</dbReference>
<dbReference type="FunFam" id="3.40.1390.30:FF:000001">
    <property type="entry name" value="GTP cyclohydrolase 1 type 2"/>
    <property type="match status" value="1"/>
</dbReference>
<comment type="similarity">
    <text evidence="1">Belongs to the GTP cyclohydrolase I type 2/NIF3 family.</text>
</comment>
<name>A0A6C2U1M8_PONDE</name>
<dbReference type="EMBL" id="CAAHFG010000001">
    <property type="protein sequence ID" value="VGO13787.1"/>
    <property type="molecule type" value="Genomic_DNA"/>
</dbReference>
<organism evidence="5 6">
    <name type="scientific">Pontiella desulfatans</name>
    <dbReference type="NCBI Taxonomy" id="2750659"/>
    <lineage>
        <taxon>Bacteria</taxon>
        <taxon>Pseudomonadati</taxon>
        <taxon>Kiritimatiellota</taxon>
        <taxon>Kiritimatiellia</taxon>
        <taxon>Kiritimatiellales</taxon>
        <taxon>Pontiellaceae</taxon>
        <taxon>Pontiella</taxon>
    </lineage>
</organism>
<dbReference type="PANTHER" id="PTHR13799">
    <property type="entry name" value="NGG1 INTERACTING FACTOR 3"/>
    <property type="match status" value="1"/>
</dbReference>
<feature type="binding site" evidence="4">
    <location>
        <position position="231"/>
    </location>
    <ligand>
        <name>a divalent metal cation</name>
        <dbReference type="ChEBI" id="CHEBI:60240"/>
        <label>1</label>
    </ligand>
</feature>
<dbReference type="PANTHER" id="PTHR13799:SF13">
    <property type="entry name" value="NIF3-LIKE PROTEIN 1"/>
    <property type="match status" value="1"/>
</dbReference>
<keyword evidence="6" id="KW-1185">Reference proteome</keyword>
<evidence type="ECO:0000256" key="3">
    <source>
        <dbReference type="ARBA" id="ARBA00022112"/>
    </source>
</evidence>
<accession>A0A6C2U1M8</accession>
<dbReference type="Pfam" id="PF01784">
    <property type="entry name" value="DUF34_NIF3"/>
    <property type="match status" value="1"/>
</dbReference>
<feature type="binding site" evidence="4">
    <location>
        <position position="71"/>
    </location>
    <ligand>
        <name>a divalent metal cation</name>
        <dbReference type="ChEBI" id="CHEBI:60240"/>
        <label>1</label>
    </ligand>
</feature>
<dbReference type="Gene3D" id="3.40.1390.30">
    <property type="entry name" value="NIF3 (NGG1p interacting factor 3)-like"/>
    <property type="match status" value="1"/>
</dbReference>
<dbReference type="InterPro" id="IPR002678">
    <property type="entry name" value="DUF34/NIF3"/>
</dbReference>
<feature type="binding site" evidence="4">
    <location>
        <position position="227"/>
    </location>
    <ligand>
        <name>a divalent metal cation</name>
        <dbReference type="ChEBI" id="CHEBI:60240"/>
        <label>1</label>
    </ligand>
</feature>
<proteinExistence type="inferred from homology"/>
<comment type="subunit">
    <text evidence="2">Homohexamer.</text>
</comment>
<reference evidence="5 6" key="1">
    <citation type="submission" date="2019-04" db="EMBL/GenBank/DDBJ databases">
        <authorList>
            <person name="Van Vliet M D."/>
        </authorList>
    </citation>
    <scope>NUCLEOTIDE SEQUENCE [LARGE SCALE GENOMIC DNA]</scope>
    <source>
        <strain evidence="5 6">F1</strain>
    </source>
</reference>
<protein>
    <recommendedName>
        <fullName evidence="3">GTP cyclohydrolase 1 type 2 homolog</fullName>
    </recommendedName>
</protein>
<evidence type="ECO:0000256" key="4">
    <source>
        <dbReference type="PIRSR" id="PIRSR602678-1"/>
    </source>
</evidence>
<dbReference type="GO" id="GO:0005737">
    <property type="term" value="C:cytoplasm"/>
    <property type="evidence" value="ECO:0007669"/>
    <property type="project" value="TreeGrafter"/>
</dbReference>
<evidence type="ECO:0000313" key="5">
    <source>
        <dbReference type="EMBL" id="VGO13787.1"/>
    </source>
</evidence>
<dbReference type="NCBIfam" id="TIGR00486">
    <property type="entry name" value="YbgI_SA1388"/>
    <property type="match status" value="1"/>
</dbReference>
<dbReference type="GO" id="GO:0046872">
    <property type="term" value="F:metal ion binding"/>
    <property type="evidence" value="ECO:0007669"/>
    <property type="project" value="UniProtKB-KW"/>
</dbReference>
<evidence type="ECO:0000256" key="1">
    <source>
        <dbReference type="ARBA" id="ARBA00006964"/>
    </source>
</evidence>
<dbReference type="RefSeq" id="WP_136079329.1">
    <property type="nucleotide sequence ID" value="NZ_CAAHFG010000001.1"/>
</dbReference>
<dbReference type="Proteomes" id="UP000366872">
    <property type="component" value="Unassembled WGS sequence"/>
</dbReference>
<keyword evidence="4" id="KW-0479">Metal-binding</keyword>
<gene>
    <name evidence="5" type="ORF">PDESU_02344</name>
</gene>